<evidence type="ECO:0000313" key="2">
    <source>
        <dbReference type="EMBL" id="KAK3267304.1"/>
    </source>
</evidence>
<accession>A0AAE0L0J0</accession>
<dbReference type="PANTHER" id="PTHR23084">
    <property type="entry name" value="PHOSPHATIDYLINOSITOL-4-PHOSPHATE 5-KINASE RELATED"/>
    <property type="match status" value="1"/>
</dbReference>
<dbReference type="EMBL" id="LGRX02012492">
    <property type="protein sequence ID" value="KAK3267304.1"/>
    <property type="molecule type" value="Genomic_DNA"/>
</dbReference>
<dbReference type="Proteomes" id="UP001190700">
    <property type="component" value="Unassembled WGS sequence"/>
</dbReference>
<comment type="caution">
    <text evidence="2">The sequence shown here is derived from an EMBL/GenBank/DDBJ whole genome shotgun (WGS) entry which is preliminary data.</text>
</comment>
<dbReference type="AlphaFoldDB" id="A0AAE0L0J0"/>
<keyword evidence="3" id="KW-1185">Reference proteome</keyword>
<gene>
    <name evidence="2" type="ORF">CYMTET_24128</name>
</gene>
<protein>
    <recommendedName>
        <fullName evidence="4">Heterokaryon incompatibility domain-containing protein</fullName>
    </recommendedName>
</protein>
<dbReference type="Gene3D" id="2.20.110.10">
    <property type="entry name" value="Histone H3 K4-specific methyltransferase SET7/9 N-terminal domain"/>
    <property type="match status" value="1"/>
</dbReference>
<dbReference type="SUPFAM" id="SSF82185">
    <property type="entry name" value="Histone H3 K4-specific methyltransferase SET7/9 N-terminal domain"/>
    <property type="match status" value="1"/>
</dbReference>
<proteinExistence type="predicted"/>
<reference evidence="2 3" key="1">
    <citation type="journal article" date="2015" name="Genome Biol. Evol.">
        <title>Comparative Genomics of a Bacterivorous Green Alga Reveals Evolutionary Causalities and Consequences of Phago-Mixotrophic Mode of Nutrition.</title>
        <authorList>
            <person name="Burns J.A."/>
            <person name="Paasch A."/>
            <person name="Narechania A."/>
            <person name="Kim E."/>
        </authorList>
    </citation>
    <scope>NUCLEOTIDE SEQUENCE [LARGE SCALE GENOMIC DNA]</scope>
    <source>
        <strain evidence="2 3">PLY_AMNH</strain>
    </source>
</reference>
<evidence type="ECO:0000256" key="1">
    <source>
        <dbReference type="ARBA" id="ARBA00022737"/>
    </source>
</evidence>
<keyword evidence="1" id="KW-0677">Repeat</keyword>
<dbReference type="GO" id="GO:0016020">
    <property type="term" value="C:membrane"/>
    <property type="evidence" value="ECO:0007669"/>
    <property type="project" value="UniProtKB-ARBA"/>
</dbReference>
<dbReference type="Pfam" id="PF02493">
    <property type="entry name" value="MORN"/>
    <property type="match status" value="4"/>
</dbReference>
<evidence type="ECO:0008006" key="4">
    <source>
        <dbReference type="Google" id="ProtNLM"/>
    </source>
</evidence>
<dbReference type="SMART" id="SM00698">
    <property type="entry name" value="MORN"/>
    <property type="match status" value="4"/>
</dbReference>
<name>A0AAE0L0J0_9CHLO</name>
<evidence type="ECO:0000313" key="3">
    <source>
        <dbReference type="Proteomes" id="UP001190700"/>
    </source>
</evidence>
<organism evidence="2 3">
    <name type="scientific">Cymbomonas tetramitiformis</name>
    <dbReference type="NCBI Taxonomy" id="36881"/>
    <lineage>
        <taxon>Eukaryota</taxon>
        <taxon>Viridiplantae</taxon>
        <taxon>Chlorophyta</taxon>
        <taxon>Pyramimonadophyceae</taxon>
        <taxon>Pyramimonadales</taxon>
        <taxon>Pyramimonadaceae</taxon>
        <taxon>Cymbomonas</taxon>
    </lineage>
</organism>
<dbReference type="InterPro" id="IPR003409">
    <property type="entry name" value="MORN"/>
</dbReference>
<dbReference type="PANTHER" id="PTHR23084:SF263">
    <property type="entry name" value="MORN REPEAT-CONTAINING PROTEIN 1"/>
    <property type="match status" value="1"/>
</dbReference>
<sequence>MGGGASKGPQVHLAHDRKWDDVVAPVGPGTMKVVHFDHFRKLKSIPSLKNAEPIDLSLIERDKSLIVFVSHQFRCEARQASRRPVSEDSPRLATYLKGAMTFRKPDTIDNDKFNLIVTGIEHLVLNHIPAGVKVFLWIDYCCIDFDNPSEVAASKKRLDHYIRMSDCLFTPVVDPEWSTWVRPKVLNHFFEDYRATMWKSYLERGWCRMEAFLGAYISCVDSDKFESYTGAFKHFGTVLKLRPHLLYGTREMMLRDSPVFLPPLRSEFFTQYHPSAGRFHLEADRSHIAGHVKNYQLHVARLDHDHLRRYTGSRKKGQRDGHGSFTFREGHCYEGMWSADNRHGQGRLVYACGDVYSGEWVQNLRSGTGTHWYCNGDRYDGTFYYGEKSGKGTLMVLHTGMELKRIRVDPRTQGSTGWTKEMEKENSRLQMVMCIKESGAMAECMALVYISIRNRKGDTRVVGAMT</sequence>